<evidence type="ECO:0000313" key="1">
    <source>
        <dbReference type="EMBL" id="CEK48494.1"/>
    </source>
</evidence>
<protein>
    <submittedName>
        <fullName evidence="1">Uncharacterized protein</fullName>
    </submittedName>
</protein>
<dbReference type="EMBL" id="HACG01001629">
    <property type="protein sequence ID" value="CEK48494.1"/>
    <property type="molecule type" value="Transcribed_RNA"/>
</dbReference>
<reference evidence="1" key="1">
    <citation type="submission" date="2014-12" db="EMBL/GenBank/DDBJ databases">
        <title>Insight into the proteome of Arion vulgaris.</title>
        <authorList>
            <person name="Aradska J."/>
            <person name="Bulat T."/>
            <person name="Smidak R."/>
            <person name="Sarate P."/>
            <person name="Gangsoo J."/>
            <person name="Sialana F."/>
            <person name="Bilban M."/>
            <person name="Lubec G."/>
        </authorList>
    </citation>
    <scope>NUCLEOTIDE SEQUENCE</scope>
    <source>
        <tissue evidence="1">Skin</tissue>
    </source>
</reference>
<accession>A0A0B6XX80</accession>
<sequence>KVKEGMPSNTWRKICIQGLTIYLKAGKSRKKIANDMKSWHEVVEGHCSNHEVKEAQKRERDRER</sequence>
<gene>
    <name evidence="1" type="primary">ORF4184</name>
</gene>
<organism evidence="1">
    <name type="scientific">Arion vulgaris</name>
    <dbReference type="NCBI Taxonomy" id="1028688"/>
    <lineage>
        <taxon>Eukaryota</taxon>
        <taxon>Metazoa</taxon>
        <taxon>Spiralia</taxon>
        <taxon>Lophotrochozoa</taxon>
        <taxon>Mollusca</taxon>
        <taxon>Gastropoda</taxon>
        <taxon>Heterobranchia</taxon>
        <taxon>Euthyneura</taxon>
        <taxon>Panpulmonata</taxon>
        <taxon>Eupulmonata</taxon>
        <taxon>Stylommatophora</taxon>
        <taxon>Helicina</taxon>
        <taxon>Arionoidea</taxon>
        <taxon>Arionidae</taxon>
        <taxon>Arion</taxon>
    </lineage>
</organism>
<name>A0A0B6XX80_9EUPU</name>
<dbReference type="AlphaFoldDB" id="A0A0B6XX80"/>
<proteinExistence type="predicted"/>
<feature type="non-terminal residue" evidence="1">
    <location>
        <position position="1"/>
    </location>
</feature>